<gene>
    <name evidence="5" type="ORF">ESZ91_03660</name>
</gene>
<dbReference type="SMART" id="SM00354">
    <property type="entry name" value="HTH_LACI"/>
    <property type="match status" value="1"/>
</dbReference>
<dbReference type="Gene3D" id="3.40.50.2300">
    <property type="match status" value="2"/>
</dbReference>
<keyword evidence="6" id="KW-1185">Reference proteome</keyword>
<dbReference type="Gene3D" id="1.10.260.40">
    <property type="entry name" value="lambda repressor-like DNA-binding domains"/>
    <property type="match status" value="1"/>
</dbReference>
<evidence type="ECO:0000256" key="2">
    <source>
        <dbReference type="ARBA" id="ARBA00023125"/>
    </source>
</evidence>
<dbReference type="Pfam" id="PF00356">
    <property type="entry name" value="LacI"/>
    <property type="match status" value="1"/>
</dbReference>
<accession>A0A4Q2KCA0</accession>
<dbReference type="Proteomes" id="UP000291269">
    <property type="component" value="Unassembled WGS sequence"/>
</dbReference>
<evidence type="ECO:0000259" key="4">
    <source>
        <dbReference type="PROSITE" id="PS50932"/>
    </source>
</evidence>
<dbReference type="InterPro" id="IPR028082">
    <property type="entry name" value="Peripla_BP_I"/>
</dbReference>
<protein>
    <submittedName>
        <fullName evidence="5">LacI family transcriptional regulator</fullName>
    </submittedName>
</protein>
<keyword evidence="1" id="KW-0805">Transcription regulation</keyword>
<name>A0A4Q2KCA0_9FIRM</name>
<evidence type="ECO:0000256" key="1">
    <source>
        <dbReference type="ARBA" id="ARBA00023015"/>
    </source>
</evidence>
<dbReference type="InterPro" id="IPR000843">
    <property type="entry name" value="HTH_LacI"/>
</dbReference>
<dbReference type="AlphaFoldDB" id="A0A4Q2KCA0"/>
<organism evidence="5 6">
    <name type="scientific">Candidatus Borkfalkia ceftriaxoniphila</name>
    <dbReference type="NCBI Taxonomy" id="2508949"/>
    <lineage>
        <taxon>Bacteria</taxon>
        <taxon>Bacillati</taxon>
        <taxon>Bacillota</taxon>
        <taxon>Clostridia</taxon>
        <taxon>Christensenellales</taxon>
        <taxon>Christensenellaceae</taxon>
        <taxon>Candidatus Borkfalkia</taxon>
    </lineage>
</organism>
<dbReference type="InterPro" id="IPR010982">
    <property type="entry name" value="Lambda_DNA-bd_dom_sf"/>
</dbReference>
<dbReference type="SUPFAM" id="SSF47413">
    <property type="entry name" value="lambda repressor-like DNA-binding domains"/>
    <property type="match status" value="1"/>
</dbReference>
<dbReference type="EMBL" id="SDOZ01000002">
    <property type="protein sequence ID" value="RXZ61500.1"/>
    <property type="molecule type" value="Genomic_DNA"/>
</dbReference>
<sequence>MDQTMKITRATVAKKAGVSVSTVSYVLNTSRYVSPKLTQKVMDAVEELGYAPDMAARSMVTKRSRILTIIANDLTNSMYGEIVMAIEREAVKRGYFINICSGQLPLKEYVKTMIGRRIDGVYFASVPGKVSVEDIEQLLDNDIAIACGNYLLPDEKRVNRVEVNYGGGIKQAVKHLIGLGHKKIVYLDGFEKDYVPDEKRNAFIEFMKEQGEEEPSVLYGFGADSLTDKEGRLLAQQLVRKYPDATAVICYSDLMAYGVLQQLRAFGFRVPQDISVVGIENNITSNFTNPPLTSLSFDRNEFARAIVECLLGEIEGGQLSRRLVKMQLCVRESTAKPRD</sequence>
<feature type="domain" description="HTH lacI-type" evidence="4">
    <location>
        <begin position="7"/>
        <end position="61"/>
    </location>
</feature>
<evidence type="ECO:0000313" key="5">
    <source>
        <dbReference type="EMBL" id="RXZ61500.1"/>
    </source>
</evidence>
<proteinExistence type="predicted"/>
<dbReference type="CDD" id="cd06267">
    <property type="entry name" value="PBP1_LacI_sugar_binding-like"/>
    <property type="match status" value="1"/>
</dbReference>
<dbReference type="PANTHER" id="PTHR30146">
    <property type="entry name" value="LACI-RELATED TRANSCRIPTIONAL REPRESSOR"/>
    <property type="match status" value="1"/>
</dbReference>
<reference evidence="5 6" key="1">
    <citation type="journal article" date="2019" name="Gut">
        <title>Antibiotics-induced monodominance of a novel gut bacterial order.</title>
        <authorList>
            <person name="Hildebrand F."/>
            <person name="Moitinho-Silva L."/>
            <person name="Blasche S."/>
            <person name="Jahn M.T."/>
            <person name="Gossmann T.I."/>
            <person name="Heuerta-Cepas J."/>
            <person name="Hercog R."/>
            <person name="Luetge M."/>
            <person name="Bahram M."/>
            <person name="Pryszlak A."/>
            <person name="Alves R.J."/>
            <person name="Waszak S.M."/>
            <person name="Zhu A."/>
            <person name="Ye L."/>
            <person name="Costea P.I."/>
            <person name="Aalvink S."/>
            <person name="Belzer C."/>
            <person name="Forslund S.K."/>
            <person name="Sunagawa S."/>
            <person name="Hentschel U."/>
            <person name="Merten C."/>
            <person name="Patil K.R."/>
            <person name="Benes V."/>
            <person name="Bork P."/>
        </authorList>
    </citation>
    <scope>NUCLEOTIDE SEQUENCE [LARGE SCALE GENOMIC DNA]</scope>
    <source>
        <strain evidence="5 6">HDS1380</strain>
    </source>
</reference>
<dbReference type="PANTHER" id="PTHR30146:SF109">
    <property type="entry name" value="HTH-TYPE TRANSCRIPTIONAL REGULATOR GALS"/>
    <property type="match status" value="1"/>
</dbReference>
<evidence type="ECO:0000256" key="3">
    <source>
        <dbReference type="ARBA" id="ARBA00023163"/>
    </source>
</evidence>
<dbReference type="GO" id="GO:0000976">
    <property type="term" value="F:transcription cis-regulatory region binding"/>
    <property type="evidence" value="ECO:0007669"/>
    <property type="project" value="TreeGrafter"/>
</dbReference>
<keyword evidence="2" id="KW-0238">DNA-binding</keyword>
<dbReference type="SUPFAM" id="SSF53822">
    <property type="entry name" value="Periplasmic binding protein-like I"/>
    <property type="match status" value="1"/>
</dbReference>
<dbReference type="OrthoDB" id="9784962at2"/>
<evidence type="ECO:0000313" key="6">
    <source>
        <dbReference type="Proteomes" id="UP000291269"/>
    </source>
</evidence>
<dbReference type="CDD" id="cd01392">
    <property type="entry name" value="HTH_LacI"/>
    <property type="match status" value="1"/>
</dbReference>
<dbReference type="Pfam" id="PF13377">
    <property type="entry name" value="Peripla_BP_3"/>
    <property type="match status" value="1"/>
</dbReference>
<dbReference type="PROSITE" id="PS50932">
    <property type="entry name" value="HTH_LACI_2"/>
    <property type="match status" value="1"/>
</dbReference>
<dbReference type="GO" id="GO:0003700">
    <property type="term" value="F:DNA-binding transcription factor activity"/>
    <property type="evidence" value="ECO:0007669"/>
    <property type="project" value="TreeGrafter"/>
</dbReference>
<keyword evidence="3" id="KW-0804">Transcription</keyword>
<comment type="caution">
    <text evidence="5">The sequence shown here is derived from an EMBL/GenBank/DDBJ whole genome shotgun (WGS) entry which is preliminary data.</text>
</comment>
<dbReference type="InterPro" id="IPR046335">
    <property type="entry name" value="LacI/GalR-like_sensor"/>
</dbReference>